<sequence>MTRITLPAILLLAVVFKTHAQVGPIRKEFLNPKSKNVLVASHRAVHHEKPENSLPAIKEAIRLGVDIIEIDVKVSKDGIPMLMHDGKVDRTTTGKGDLETQTFEALRKLRLVSNGKVTEETIPTLEEALQIAKGHILVDLDLKTDHIDKVIEVVKKVGGEDFVIFFDSDYEVLAKVDAASKKFMLMPRAQSLAMADSALTRFKPEVIHIDEDFYTPEVTGLIRKKGARVWINALGDPDKEIRKGNAREALKELTRQGANIIQTDEPEKVIRELRELGLHR</sequence>
<dbReference type="RefSeq" id="WP_106597513.1">
    <property type="nucleotide sequence ID" value="NZ_PYAS01000011.1"/>
</dbReference>
<accession>A0A2P8FV62</accession>
<organism evidence="2 3">
    <name type="scientific">Dyadobacter jiangsuensis</name>
    <dbReference type="NCBI Taxonomy" id="1591085"/>
    <lineage>
        <taxon>Bacteria</taxon>
        <taxon>Pseudomonadati</taxon>
        <taxon>Bacteroidota</taxon>
        <taxon>Cytophagia</taxon>
        <taxon>Cytophagales</taxon>
        <taxon>Spirosomataceae</taxon>
        <taxon>Dyadobacter</taxon>
    </lineage>
</organism>
<gene>
    <name evidence="2" type="ORF">CLV60_11160</name>
</gene>
<reference evidence="2 3" key="1">
    <citation type="submission" date="2018-03" db="EMBL/GenBank/DDBJ databases">
        <title>Genomic Encyclopedia of Archaeal and Bacterial Type Strains, Phase II (KMG-II): from individual species to whole genera.</title>
        <authorList>
            <person name="Goeker M."/>
        </authorList>
    </citation>
    <scope>NUCLEOTIDE SEQUENCE [LARGE SCALE GENOMIC DNA]</scope>
    <source>
        <strain evidence="2 3">DSM 29057</strain>
    </source>
</reference>
<feature type="domain" description="GP-PDE" evidence="1">
    <location>
        <begin position="37"/>
        <end position="273"/>
    </location>
</feature>
<evidence type="ECO:0000313" key="2">
    <source>
        <dbReference type="EMBL" id="PSL25609.1"/>
    </source>
</evidence>
<dbReference type="Gene3D" id="3.20.20.190">
    <property type="entry name" value="Phosphatidylinositol (PI) phosphodiesterase"/>
    <property type="match status" value="1"/>
</dbReference>
<dbReference type="SUPFAM" id="SSF51695">
    <property type="entry name" value="PLC-like phosphodiesterases"/>
    <property type="match status" value="1"/>
</dbReference>
<dbReference type="PROSITE" id="PS51704">
    <property type="entry name" value="GP_PDE"/>
    <property type="match status" value="1"/>
</dbReference>
<dbReference type="GO" id="GO:0006580">
    <property type="term" value="P:ethanolamine metabolic process"/>
    <property type="evidence" value="ECO:0007669"/>
    <property type="project" value="TreeGrafter"/>
</dbReference>
<comment type="caution">
    <text evidence="2">The sequence shown here is derived from an EMBL/GenBank/DDBJ whole genome shotgun (WGS) entry which is preliminary data.</text>
</comment>
<protein>
    <submittedName>
        <fullName evidence="2">Glycerophosphoryl diester phosphodiesterase</fullName>
    </submittedName>
</protein>
<dbReference type="GO" id="GO:0006644">
    <property type="term" value="P:phospholipid metabolic process"/>
    <property type="evidence" value="ECO:0007669"/>
    <property type="project" value="TreeGrafter"/>
</dbReference>
<dbReference type="AlphaFoldDB" id="A0A2P8FV62"/>
<dbReference type="EMBL" id="PYAS01000011">
    <property type="protein sequence ID" value="PSL25609.1"/>
    <property type="molecule type" value="Genomic_DNA"/>
</dbReference>
<dbReference type="PANTHER" id="PTHR46320:SF1">
    <property type="entry name" value="GLYCEROPHOSPHODIESTER PHOSPHODIESTERASE 1"/>
    <property type="match status" value="1"/>
</dbReference>
<proteinExistence type="predicted"/>
<dbReference type="InterPro" id="IPR030395">
    <property type="entry name" value="GP_PDE_dom"/>
</dbReference>
<evidence type="ECO:0000313" key="3">
    <source>
        <dbReference type="Proteomes" id="UP000241964"/>
    </source>
</evidence>
<dbReference type="Proteomes" id="UP000241964">
    <property type="component" value="Unassembled WGS sequence"/>
</dbReference>
<dbReference type="GO" id="GO:0008889">
    <property type="term" value="F:glycerophosphodiester phosphodiesterase activity"/>
    <property type="evidence" value="ECO:0007669"/>
    <property type="project" value="TreeGrafter"/>
</dbReference>
<dbReference type="Pfam" id="PF03009">
    <property type="entry name" value="GDPD"/>
    <property type="match status" value="1"/>
</dbReference>
<dbReference type="PROSITE" id="PS50007">
    <property type="entry name" value="PIPLC_X_DOMAIN"/>
    <property type="match status" value="1"/>
</dbReference>
<dbReference type="GO" id="GO:0070291">
    <property type="term" value="P:N-acylethanolamine metabolic process"/>
    <property type="evidence" value="ECO:0007669"/>
    <property type="project" value="TreeGrafter"/>
</dbReference>
<dbReference type="PANTHER" id="PTHR46320">
    <property type="entry name" value="GLYCEROPHOSPHODIESTER PHOSPHODIESTERASE 1"/>
    <property type="match status" value="1"/>
</dbReference>
<evidence type="ECO:0000259" key="1">
    <source>
        <dbReference type="PROSITE" id="PS51704"/>
    </source>
</evidence>
<dbReference type="InterPro" id="IPR017946">
    <property type="entry name" value="PLC-like_Pdiesterase_TIM-brl"/>
</dbReference>
<dbReference type="GO" id="GO:0005886">
    <property type="term" value="C:plasma membrane"/>
    <property type="evidence" value="ECO:0007669"/>
    <property type="project" value="TreeGrafter"/>
</dbReference>
<dbReference type="CDD" id="cd08566">
    <property type="entry name" value="GDPD_AtGDE_like"/>
    <property type="match status" value="1"/>
</dbReference>
<name>A0A2P8FV62_9BACT</name>
<keyword evidence="3" id="KW-1185">Reference proteome</keyword>
<dbReference type="OrthoDB" id="384721at2"/>